<dbReference type="Pfam" id="PF13843">
    <property type="entry name" value="DDE_Tnp_1_7"/>
    <property type="match status" value="1"/>
</dbReference>
<gene>
    <name evidence="2" type="ORF">HPB48_019298</name>
</gene>
<dbReference type="OrthoDB" id="6429039at2759"/>
<evidence type="ECO:0000313" key="2">
    <source>
        <dbReference type="EMBL" id="KAH9359691.1"/>
    </source>
</evidence>
<accession>A0A9J6FA75</accession>
<evidence type="ECO:0000259" key="1">
    <source>
        <dbReference type="Pfam" id="PF13843"/>
    </source>
</evidence>
<sequence>MAHDFELYQGKGTGVSGEHKSLGLGGSIVMRLVKDLPLYRNFKCYFDNYFTSVPLLQELKSIGIWALGTIRANRLQGCVLKTDKELRREGRGSYDQKVTKDGDVILVRWQDNGVVNVASSYVGVDDLSTARNWSEATKQHVDIPCPALIKDYNTFMGGVDKMDFYPLTVPSPAKNREMANASICHFVSFAIVNSWLET</sequence>
<comment type="caution">
    <text evidence="2">The sequence shown here is derived from an EMBL/GenBank/DDBJ whole genome shotgun (WGS) entry which is preliminary data.</text>
</comment>
<reference evidence="2 3" key="1">
    <citation type="journal article" date="2020" name="Cell">
        <title>Large-Scale Comparative Analyses of Tick Genomes Elucidate Their Genetic Diversity and Vector Capacities.</title>
        <authorList>
            <consortium name="Tick Genome and Microbiome Consortium (TIGMIC)"/>
            <person name="Jia N."/>
            <person name="Wang J."/>
            <person name="Shi W."/>
            <person name="Du L."/>
            <person name="Sun Y."/>
            <person name="Zhan W."/>
            <person name="Jiang J.F."/>
            <person name="Wang Q."/>
            <person name="Zhang B."/>
            <person name="Ji P."/>
            <person name="Bell-Sakyi L."/>
            <person name="Cui X.M."/>
            <person name="Yuan T.T."/>
            <person name="Jiang B.G."/>
            <person name="Yang W.F."/>
            <person name="Lam T.T."/>
            <person name="Chang Q.C."/>
            <person name="Ding S.J."/>
            <person name="Wang X.J."/>
            <person name="Zhu J.G."/>
            <person name="Ruan X.D."/>
            <person name="Zhao L."/>
            <person name="Wei J.T."/>
            <person name="Ye R.Z."/>
            <person name="Que T.C."/>
            <person name="Du C.H."/>
            <person name="Zhou Y.H."/>
            <person name="Cheng J.X."/>
            <person name="Dai P.F."/>
            <person name="Guo W.B."/>
            <person name="Han X.H."/>
            <person name="Huang E.J."/>
            <person name="Li L.F."/>
            <person name="Wei W."/>
            <person name="Gao Y.C."/>
            <person name="Liu J.Z."/>
            <person name="Shao H.Z."/>
            <person name="Wang X."/>
            <person name="Wang C.C."/>
            <person name="Yang T.C."/>
            <person name="Huo Q.B."/>
            <person name="Li W."/>
            <person name="Chen H.Y."/>
            <person name="Chen S.E."/>
            <person name="Zhou L.G."/>
            <person name="Ni X.B."/>
            <person name="Tian J.H."/>
            <person name="Sheng Y."/>
            <person name="Liu T."/>
            <person name="Pan Y.S."/>
            <person name="Xia L.Y."/>
            <person name="Li J."/>
            <person name="Zhao F."/>
            <person name="Cao W.C."/>
        </authorList>
    </citation>
    <scope>NUCLEOTIDE SEQUENCE [LARGE SCALE GENOMIC DNA]</scope>
    <source>
        <strain evidence="2">HaeL-2018</strain>
    </source>
</reference>
<dbReference type="OMA" id="WALGTIR"/>
<proteinExistence type="predicted"/>
<dbReference type="VEuPathDB" id="VectorBase:HLOH_043975"/>
<evidence type="ECO:0000313" key="3">
    <source>
        <dbReference type="Proteomes" id="UP000821853"/>
    </source>
</evidence>
<organism evidence="2 3">
    <name type="scientific">Haemaphysalis longicornis</name>
    <name type="common">Bush tick</name>
    <dbReference type="NCBI Taxonomy" id="44386"/>
    <lineage>
        <taxon>Eukaryota</taxon>
        <taxon>Metazoa</taxon>
        <taxon>Ecdysozoa</taxon>
        <taxon>Arthropoda</taxon>
        <taxon>Chelicerata</taxon>
        <taxon>Arachnida</taxon>
        <taxon>Acari</taxon>
        <taxon>Parasitiformes</taxon>
        <taxon>Ixodida</taxon>
        <taxon>Ixodoidea</taxon>
        <taxon>Ixodidae</taxon>
        <taxon>Haemaphysalinae</taxon>
        <taxon>Haemaphysalis</taxon>
    </lineage>
</organism>
<feature type="domain" description="PiggyBac transposable element-derived protein" evidence="1">
    <location>
        <begin position="5"/>
        <end position="195"/>
    </location>
</feature>
<keyword evidence="3" id="KW-1185">Reference proteome</keyword>
<dbReference type="AlphaFoldDB" id="A0A9J6FA75"/>
<dbReference type="PANTHER" id="PTHR47272:SF1">
    <property type="entry name" value="PIGGYBAC TRANSPOSABLE ELEMENT-DERIVED PROTEIN 3-LIKE"/>
    <property type="match status" value="1"/>
</dbReference>
<dbReference type="Proteomes" id="UP000821853">
    <property type="component" value="Chromosome 1"/>
</dbReference>
<name>A0A9J6FA75_HAELO</name>
<dbReference type="PANTHER" id="PTHR47272">
    <property type="entry name" value="DDE_TNP_1_7 DOMAIN-CONTAINING PROTEIN"/>
    <property type="match status" value="1"/>
</dbReference>
<dbReference type="InterPro" id="IPR029526">
    <property type="entry name" value="PGBD"/>
</dbReference>
<dbReference type="EMBL" id="JABSTR010000001">
    <property type="protein sequence ID" value="KAH9359691.1"/>
    <property type="molecule type" value="Genomic_DNA"/>
</dbReference>
<protein>
    <recommendedName>
        <fullName evidence="1">PiggyBac transposable element-derived protein domain-containing protein</fullName>
    </recommendedName>
</protein>